<proteinExistence type="predicted"/>
<gene>
    <name evidence="3" type="ORF">AB3G34_04335</name>
</gene>
<dbReference type="RefSeq" id="WP_367774134.1">
    <property type="nucleotide sequence ID" value="NZ_CP165625.1"/>
</dbReference>
<dbReference type="AlphaFoldDB" id="A0AB39W381"/>
<evidence type="ECO:0000259" key="2">
    <source>
        <dbReference type="SMART" id="SM00014"/>
    </source>
</evidence>
<evidence type="ECO:0000313" key="3">
    <source>
        <dbReference type="EMBL" id="XDU96340.1"/>
    </source>
</evidence>
<organism evidence="3">
    <name type="scientific">Flavobacterium sp. WC2409</name>
    <dbReference type="NCBI Taxonomy" id="3234139"/>
    <lineage>
        <taxon>Bacteria</taxon>
        <taxon>Pseudomonadati</taxon>
        <taxon>Bacteroidota</taxon>
        <taxon>Flavobacteriia</taxon>
        <taxon>Flavobacteriales</taxon>
        <taxon>Flavobacteriaceae</taxon>
        <taxon>Flavobacterium</taxon>
    </lineage>
</organism>
<keyword evidence="1" id="KW-0472">Membrane</keyword>
<dbReference type="Gene3D" id="1.20.144.10">
    <property type="entry name" value="Phosphatidic acid phosphatase type 2/haloperoxidase"/>
    <property type="match status" value="1"/>
</dbReference>
<reference evidence="3" key="1">
    <citation type="submission" date="2024-07" db="EMBL/GenBank/DDBJ databases">
        <authorList>
            <person name="Biller S.J."/>
        </authorList>
    </citation>
    <scope>NUCLEOTIDE SEQUENCE</scope>
    <source>
        <strain evidence="3">WC2409</strain>
    </source>
</reference>
<dbReference type="SMART" id="SM00014">
    <property type="entry name" value="acidPPc"/>
    <property type="match status" value="1"/>
</dbReference>
<accession>A0AB39W381</accession>
<name>A0AB39W381_9FLAO</name>
<protein>
    <submittedName>
        <fullName evidence="3">Phosphatase PAP2 family protein</fullName>
    </submittedName>
</protein>
<feature type="domain" description="Phosphatidic acid phosphatase type 2/haloperoxidase" evidence="2">
    <location>
        <begin position="97"/>
        <end position="197"/>
    </location>
</feature>
<dbReference type="SUPFAM" id="SSF48317">
    <property type="entry name" value="Acid phosphatase/Vanadium-dependent haloperoxidase"/>
    <property type="match status" value="1"/>
</dbReference>
<dbReference type="InterPro" id="IPR036938">
    <property type="entry name" value="PAP2/HPO_sf"/>
</dbReference>
<feature type="transmembrane region" description="Helical" evidence="1">
    <location>
        <begin position="153"/>
        <end position="170"/>
    </location>
</feature>
<dbReference type="Pfam" id="PF01569">
    <property type="entry name" value="PAP2"/>
    <property type="match status" value="1"/>
</dbReference>
<dbReference type="InterPro" id="IPR000326">
    <property type="entry name" value="PAP2/HPO"/>
</dbReference>
<evidence type="ECO:0000256" key="1">
    <source>
        <dbReference type="SAM" id="Phobius"/>
    </source>
</evidence>
<keyword evidence="1" id="KW-0812">Transmembrane</keyword>
<dbReference type="EMBL" id="CP165625">
    <property type="protein sequence ID" value="XDU96340.1"/>
    <property type="molecule type" value="Genomic_DNA"/>
</dbReference>
<dbReference type="CDD" id="cd03394">
    <property type="entry name" value="PAP2_like_5"/>
    <property type="match status" value="1"/>
</dbReference>
<feature type="transmembrane region" description="Helical" evidence="1">
    <location>
        <begin position="96"/>
        <end position="113"/>
    </location>
</feature>
<sequence length="237" mass="26313">MAQGLSSQDSIKGAKNGNLSFNYKQLIIPTVLVGYGIIGMENKNLKDLNLEIKEEVTENIDRKISVDDFSQYVPALAVYGLNLGGIKGKNNLRDRSIIFATSYLIMGSTVYALKKTTHVLRPDGSSNNSFPSGHTATAFAGAEFLWQEYKDVSIWYGISGYIVATGTGFFRIYNNRHWFTDVTMGAGIGILSTKVAYWMFPYINNKIFKSNKNNSSVMVAPFYNGRQMGLGMVLNLH</sequence>
<keyword evidence="1" id="KW-1133">Transmembrane helix</keyword>